<dbReference type="OrthoDB" id="9810080at2"/>
<comment type="caution">
    <text evidence="3">The sequence shown here is derived from an EMBL/GenBank/DDBJ whole genome shotgun (WGS) entry which is preliminary data.</text>
</comment>
<dbReference type="Proteomes" id="UP000094412">
    <property type="component" value="Unassembled WGS sequence"/>
</dbReference>
<gene>
    <name evidence="3" type="ORF">QV13_22860</name>
</gene>
<name>A0A1C2DCV4_9HYPH</name>
<dbReference type="Gene3D" id="3.40.30.10">
    <property type="entry name" value="Glutaredoxin"/>
    <property type="match status" value="1"/>
</dbReference>
<dbReference type="Pfam" id="PF00043">
    <property type="entry name" value="GST_C"/>
    <property type="match status" value="1"/>
</dbReference>
<dbReference type="InterPro" id="IPR036282">
    <property type="entry name" value="Glutathione-S-Trfase_C_sf"/>
</dbReference>
<evidence type="ECO:0000259" key="2">
    <source>
        <dbReference type="PROSITE" id="PS50405"/>
    </source>
</evidence>
<dbReference type="PROSITE" id="PS50404">
    <property type="entry name" value="GST_NTER"/>
    <property type="match status" value="1"/>
</dbReference>
<proteinExistence type="predicted"/>
<dbReference type="PROSITE" id="PS50405">
    <property type="entry name" value="GST_CTER"/>
    <property type="match status" value="1"/>
</dbReference>
<dbReference type="EMBL" id="MDEO01000036">
    <property type="protein sequence ID" value="OCX12466.1"/>
    <property type="molecule type" value="Genomic_DNA"/>
</dbReference>
<dbReference type="CDD" id="cd03056">
    <property type="entry name" value="GST_N_4"/>
    <property type="match status" value="1"/>
</dbReference>
<evidence type="ECO:0000313" key="4">
    <source>
        <dbReference type="Proteomes" id="UP000094412"/>
    </source>
</evidence>
<dbReference type="PANTHER" id="PTHR44051:SF2">
    <property type="entry name" value="HYPOTHETICAL GLUTATHIONE S-TRANSFERASE LIKE PROTEIN"/>
    <property type="match status" value="1"/>
</dbReference>
<reference evidence="3 4" key="1">
    <citation type="submission" date="2016-08" db="EMBL/GenBank/DDBJ databases">
        <title>Whole genome sequence of Mesorhizobium sp. strain UASWS1009 isolated from industrial sewage.</title>
        <authorList>
            <person name="Crovadore J."/>
            <person name="Calmin G."/>
            <person name="Chablais R."/>
            <person name="Cochard B."/>
            <person name="Lefort F."/>
        </authorList>
    </citation>
    <scope>NUCLEOTIDE SEQUENCE [LARGE SCALE GENOMIC DNA]</scope>
    <source>
        <strain evidence="3 4">UASWS1009</strain>
    </source>
</reference>
<sequence length="210" mass="24122">MAEFTLHCFAESGNSYKVALLLTLCGGDWKPERVAFFGGETRTADYRKVNVMGEAPVLRHHRPDGDFILSQSGAILIYLSRRFGRFGHETEAEEFEILRWILFDNHKLTGNTASERFMRFFRKKVGDPAAEFIYARAKDSWRILDAHLSDRDWVAAPRPTVADISLCGYLFWPDQIDVNWNDYPAIARWLDRIRNLPGWAPPEALMPSGL</sequence>
<dbReference type="InterPro" id="IPR004046">
    <property type="entry name" value="GST_C"/>
</dbReference>
<keyword evidence="4" id="KW-1185">Reference proteome</keyword>
<protein>
    <submittedName>
        <fullName evidence="3">Glutathione S-transferase</fullName>
    </submittedName>
</protein>
<feature type="domain" description="GST N-terminal" evidence="1">
    <location>
        <begin position="2"/>
        <end position="87"/>
    </location>
</feature>
<dbReference type="Gene3D" id="1.20.1050.10">
    <property type="match status" value="1"/>
</dbReference>
<dbReference type="STRING" id="1566387.QV13_22860"/>
<dbReference type="InterPro" id="IPR036249">
    <property type="entry name" value="Thioredoxin-like_sf"/>
</dbReference>
<organism evidence="3 4">
    <name type="scientific">Mesorhizobium hungaricum</name>
    <dbReference type="NCBI Taxonomy" id="1566387"/>
    <lineage>
        <taxon>Bacteria</taxon>
        <taxon>Pseudomonadati</taxon>
        <taxon>Pseudomonadota</taxon>
        <taxon>Alphaproteobacteria</taxon>
        <taxon>Hyphomicrobiales</taxon>
        <taxon>Phyllobacteriaceae</taxon>
        <taxon>Mesorhizobium</taxon>
    </lineage>
</organism>
<accession>A0A1C2DCV4</accession>
<keyword evidence="3" id="KW-0808">Transferase</keyword>
<dbReference type="Pfam" id="PF13409">
    <property type="entry name" value="GST_N_2"/>
    <property type="match status" value="1"/>
</dbReference>
<dbReference type="InterPro" id="IPR004045">
    <property type="entry name" value="Glutathione_S-Trfase_N"/>
</dbReference>
<dbReference type="RefSeq" id="WP_024925954.1">
    <property type="nucleotide sequence ID" value="NZ_MDEO01000036.1"/>
</dbReference>
<dbReference type="AlphaFoldDB" id="A0A1C2DCV4"/>
<dbReference type="SFLD" id="SFLDS00019">
    <property type="entry name" value="Glutathione_Transferase_(cytos"/>
    <property type="match status" value="1"/>
</dbReference>
<dbReference type="SUPFAM" id="SSF47616">
    <property type="entry name" value="GST C-terminal domain-like"/>
    <property type="match status" value="1"/>
</dbReference>
<evidence type="ECO:0000259" key="1">
    <source>
        <dbReference type="PROSITE" id="PS50404"/>
    </source>
</evidence>
<evidence type="ECO:0000313" key="3">
    <source>
        <dbReference type="EMBL" id="OCX12466.1"/>
    </source>
</evidence>
<dbReference type="InterPro" id="IPR040079">
    <property type="entry name" value="Glutathione_S-Trfase"/>
</dbReference>
<dbReference type="SUPFAM" id="SSF52833">
    <property type="entry name" value="Thioredoxin-like"/>
    <property type="match status" value="1"/>
</dbReference>
<feature type="domain" description="GST C-terminal" evidence="2">
    <location>
        <begin position="90"/>
        <end position="210"/>
    </location>
</feature>
<dbReference type="PANTHER" id="PTHR44051">
    <property type="entry name" value="GLUTATHIONE S-TRANSFERASE-RELATED"/>
    <property type="match status" value="1"/>
</dbReference>
<dbReference type="GO" id="GO:0016740">
    <property type="term" value="F:transferase activity"/>
    <property type="evidence" value="ECO:0007669"/>
    <property type="project" value="UniProtKB-KW"/>
</dbReference>
<dbReference type="InterPro" id="IPR010987">
    <property type="entry name" value="Glutathione-S-Trfase_C-like"/>
</dbReference>